<protein>
    <submittedName>
        <fullName evidence="2">Uncharacterized protein</fullName>
    </submittedName>
</protein>
<proteinExistence type="predicted"/>
<dbReference type="AlphaFoldDB" id="A0A438J0S3"/>
<name>A0A438J0S3_VITVI</name>
<evidence type="ECO:0000256" key="1">
    <source>
        <dbReference type="SAM" id="MobiDB-lite"/>
    </source>
</evidence>
<comment type="caution">
    <text evidence="2">The sequence shown here is derived from an EMBL/GenBank/DDBJ whole genome shotgun (WGS) entry which is preliminary data.</text>
</comment>
<feature type="region of interest" description="Disordered" evidence="1">
    <location>
        <begin position="302"/>
        <end position="328"/>
    </location>
</feature>
<reference evidence="2 3" key="1">
    <citation type="journal article" date="2018" name="PLoS Genet.">
        <title>Population sequencing reveals clonal diversity and ancestral inbreeding in the grapevine cultivar Chardonnay.</title>
        <authorList>
            <person name="Roach M.J."/>
            <person name="Johnson D.L."/>
            <person name="Bohlmann J."/>
            <person name="van Vuuren H.J."/>
            <person name="Jones S.J."/>
            <person name="Pretorius I.S."/>
            <person name="Schmidt S.A."/>
            <person name="Borneman A.R."/>
        </authorList>
    </citation>
    <scope>NUCLEOTIDE SEQUENCE [LARGE SCALE GENOMIC DNA]</scope>
    <source>
        <strain evidence="3">cv. Chardonnay</strain>
        <tissue evidence="2">Leaf</tissue>
    </source>
</reference>
<sequence>MSTSNPDNTSGVVMTTKGLKLSSTNTNSVVVSSHGKSTIVFKQRKKDSAGADENKGKVAIMSVEPHLSLIPQVESSQDAGPISDIGNCGSNLVTSSYDVDRGAWLLDSGAIDHMTFATTDFTTTSPLRHTSIANANGVVSPVIGATLCTRRAIGAMIPLPDAPIETMVDEALSLVLIDPTRLDGPTEQNTTLENYTPSATELSSPPSLVYADPFLENIPEVSILDMSSNISDLNTFVGYTLPFKENRGKPPIRYSLDIEKRKSKYPIPNYVSTRRLSKHLRTFVHVLSSSQIPTGVQEALFNPEMDSSNKRGNRGTTKEQHMDHSFVT</sequence>
<evidence type="ECO:0000313" key="2">
    <source>
        <dbReference type="EMBL" id="RVX02567.1"/>
    </source>
</evidence>
<accession>A0A438J0S3</accession>
<dbReference type="Proteomes" id="UP000288805">
    <property type="component" value="Unassembled WGS sequence"/>
</dbReference>
<evidence type="ECO:0000313" key="3">
    <source>
        <dbReference type="Proteomes" id="UP000288805"/>
    </source>
</evidence>
<feature type="compositionally biased region" description="Basic and acidic residues" evidence="1">
    <location>
        <begin position="316"/>
        <end position="328"/>
    </location>
</feature>
<gene>
    <name evidence="2" type="ORF">CK203_016362</name>
</gene>
<organism evidence="2 3">
    <name type="scientific">Vitis vinifera</name>
    <name type="common">Grape</name>
    <dbReference type="NCBI Taxonomy" id="29760"/>
    <lineage>
        <taxon>Eukaryota</taxon>
        <taxon>Viridiplantae</taxon>
        <taxon>Streptophyta</taxon>
        <taxon>Embryophyta</taxon>
        <taxon>Tracheophyta</taxon>
        <taxon>Spermatophyta</taxon>
        <taxon>Magnoliopsida</taxon>
        <taxon>eudicotyledons</taxon>
        <taxon>Gunneridae</taxon>
        <taxon>Pentapetalae</taxon>
        <taxon>rosids</taxon>
        <taxon>Vitales</taxon>
        <taxon>Vitaceae</taxon>
        <taxon>Viteae</taxon>
        <taxon>Vitis</taxon>
    </lineage>
</organism>
<dbReference type="EMBL" id="QGNW01000069">
    <property type="protein sequence ID" value="RVX02567.1"/>
    <property type="molecule type" value="Genomic_DNA"/>
</dbReference>